<dbReference type="EnsemblPlants" id="OPUNC07G16720.1">
    <property type="protein sequence ID" value="OPUNC07G16720.1"/>
    <property type="gene ID" value="OPUNC07G16720"/>
</dbReference>
<reference evidence="2" key="1">
    <citation type="submission" date="2015-04" db="UniProtKB">
        <authorList>
            <consortium name="EnsemblPlants"/>
        </authorList>
    </citation>
    <scope>IDENTIFICATION</scope>
</reference>
<feature type="region of interest" description="Disordered" evidence="1">
    <location>
        <begin position="1"/>
        <end position="21"/>
    </location>
</feature>
<protein>
    <recommendedName>
        <fullName evidence="4">F-box domain-containing protein</fullName>
    </recommendedName>
</protein>
<dbReference type="Gramene" id="OPUNC07G16720.1">
    <property type="protein sequence ID" value="OPUNC07G16720.1"/>
    <property type="gene ID" value="OPUNC07G16720"/>
</dbReference>
<dbReference type="HOGENOM" id="CLU_2889771_0_0_1"/>
<evidence type="ECO:0000313" key="3">
    <source>
        <dbReference type="Proteomes" id="UP000026962"/>
    </source>
</evidence>
<name>A0A0E0LLX9_ORYPU</name>
<evidence type="ECO:0008006" key="4">
    <source>
        <dbReference type="Google" id="ProtNLM"/>
    </source>
</evidence>
<reference evidence="2" key="2">
    <citation type="submission" date="2018-05" db="EMBL/GenBank/DDBJ databases">
        <title>OpunRS2 (Oryza punctata Reference Sequence Version 2).</title>
        <authorList>
            <person name="Zhang J."/>
            <person name="Kudrna D."/>
            <person name="Lee S."/>
            <person name="Talag J."/>
            <person name="Welchert J."/>
            <person name="Wing R.A."/>
        </authorList>
    </citation>
    <scope>NUCLEOTIDE SEQUENCE [LARGE SCALE GENOMIC DNA]</scope>
</reference>
<evidence type="ECO:0000256" key="1">
    <source>
        <dbReference type="SAM" id="MobiDB-lite"/>
    </source>
</evidence>
<accession>A0A0E0LLX9</accession>
<proteinExistence type="predicted"/>
<keyword evidence="3" id="KW-1185">Reference proteome</keyword>
<sequence>MPAAAHRRSASAGGSGSEGSAYEGPNLISSLANDLLRHILFFLPLVEAIRTCVLSRRESVFIL</sequence>
<organism evidence="2">
    <name type="scientific">Oryza punctata</name>
    <name type="common">Red rice</name>
    <dbReference type="NCBI Taxonomy" id="4537"/>
    <lineage>
        <taxon>Eukaryota</taxon>
        <taxon>Viridiplantae</taxon>
        <taxon>Streptophyta</taxon>
        <taxon>Embryophyta</taxon>
        <taxon>Tracheophyta</taxon>
        <taxon>Spermatophyta</taxon>
        <taxon>Magnoliopsida</taxon>
        <taxon>Liliopsida</taxon>
        <taxon>Poales</taxon>
        <taxon>Poaceae</taxon>
        <taxon>BOP clade</taxon>
        <taxon>Oryzoideae</taxon>
        <taxon>Oryzeae</taxon>
        <taxon>Oryzinae</taxon>
        <taxon>Oryza</taxon>
    </lineage>
</organism>
<dbReference type="InterPro" id="IPR036047">
    <property type="entry name" value="F-box-like_dom_sf"/>
</dbReference>
<dbReference type="AlphaFoldDB" id="A0A0E0LLX9"/>
<dbReference type="SUPFAM" id="SSF81383">
    <property type="entry name" value="F-box domain"/>
    <property type="match status" value="1"/>
</dbReference>
<dbReference type="Proteomes" id="UP000026962">
    <property type="component" value="Chromosome 7"/>
</dbReference>
<evidence type="ECO:0000313" key="2">
    <source>
        <dbReference type="EnsemblPlants" id="OPUNC07G16720.1"/>
    </source>
</evidence>